<feature type="non-terminal residue" evidence="2">
    <location>
        <position position="1"/>
    </location>
</feature>
<dbReference type="EMBL" id="BKCJ011434923">
    <property type="protein sequence ID" value="GFD33393.1"/>
    <property type="molecule type" value="Genomic_DNA"/>
</dbReference>
<reference evidence="2" key="1">
    <citation type="journal article" date="2019" name="Sci. Rep.">
        <title>Draft genome of Tanacetum cinerariifolium, the natural source of mosquito coil.</title>
        <authorList>
            <person name="Yamashiro T."/>
            <person name="Shiraishi A."/>
            <person name="Satake H."/>
            <person name="Nakayama K."/>
        </authorList>
    </citation>
    <scope>NUCLEOTIDE SEQUENCE</scope>
</reference>
<feature type="region of interest" description="Disordered" evidence="1">
    <location>
        <begin position="1"/>
        <end position="25"/>
    </location>
</feature>
<evidence type="ECO:0000256" key="1">
    <source>
        <dbReference type="SAM" id="MobiDB-lite"/>
    </source>
</evidence>
<proteinExistence type="predicted"/>
<name>A0A699VGH1_TANCI</name>
<sequence length="113" mass="12702">EGNGADDIGLNVEREEGLNEEEEEDELYRDVNINQRRGIQATLEVENTHVTLTPVNHDGQQESSSVLRSLEENFSEVMQTNQFAGAVSAILGIVQQYMDQWKNDAVRVAVQIQ</sequence>
<accession>A0A699VGH1</accession>
<organism evidence="2">
    <name type="scientific">Tanacetum cinerariifolium</name>
    <name type="common">Dalmatian daisy</name>
    <name type="synonym">Chrysanthemum cinerariifolium</name>
    <dbReference type="NCBI Taxonomy" id="118510"/>
    <lineage>
        <taxon>Eukaryota</taxon>
        <taxon>Viridiplantae</taxon>
        <taxon>Streptophyta</taxon>
        <taxon>Embryophyta</taxon>
        <taxon>Tracheophyta</taxon>
        <taxon>Spermatophyta</taxon>
        <taxon>Magnoliopsida</taxon>
        <taxon>eudicotyledons</taxon>
        <taxon>Gunneridae</taxon>
        <taxon>Pentapetalae</taxon>
        <taxon>asterids</taxon>
        <taxon>campanulids</taxon>
        <taxon>Asterales</taxon>
        <taxon>Asteraceae</taxon>
        <taxon>Asteroideae</taxon>
        <taxon>Anthemideae</taxon>
        <taxon>Anthemidinae</taxon>
        <taxon>Tanacetum</taxon>
    </lineage>
</organism>
<dbReference type="AlphaFoldDB" id="A0A699VGH1"/>
<comment type="caution">
    <text evidence="2">The sequence shown here is derived from an EMBL/GenBank/DDBJ whole genome shotgun (WGS) entry which is preliminary data.</text>
</comment>
<feature type="non-terminal residue" evidence="2">
    <location>
        <position position="113"/>
    </location>
</feature>
<gene>
    <name evidence="2" type="ORF">Tci_905362</name>
</gene>
<evidence type="ECO:0000313" key="2">
    <source>
        <dbReference type="EMBL" id="GFD33393.1"/>
    </source>
</evidence>
<protein>
    <submittedName>
        <fullName evidence="2">Uncharacterized protein</fullName>
    </submittedName>
</protein>